<dbReference type="InterPro" id="IPR000873">
    <property type="entry name" value="AMP-dep_synth/lig_dom"/>
</dbReference>
<evidence type="ECO:0000256" key="5">
    <source>
        <dbReference type="ARBA" id="ARBA00022840"/>
    </source>
</evidence>
<dbReference type="NCBIfam" id="TIGR02188">
    <property type="entry name" value="Ac_CoA_lig_AcsA"/>
    <property type="match status" value="1"/>
</dbReference>
<dbReference type="InterPro" id="IPR042099">
    <property type="entry name" value="ANL_N_sf"/>
</dbReference>
<dbReference type="Gene3D" id="3.40.50.12780">
    <property type="entry name" value="N-terminal domain of ligase-like"/>
    <property type="match status" value="1"/>
</dbReference>
<evidence type="ECO:0000256" key="3">
    <source>
        <dbReference type="ARBA" id="ARBA00022598"/>
    </source>
</evidence>
<dbReference type="FunFam" id="3.40.50.12780:FF:000001">
    <property type="entry name" value="Acetyl-coenzyme A synthetase"/>
    <property type="match status" value="1"/>
</dbReference>
<dbReference type="Proteomes" id="UP000074294">
    <property type="component" value="Unassembled WGS sequence"/>
</dbReference>
<reference evidence="10 11" key="1">
    <citation type="journal article" date="2016" name="Nat. Microbiol.">
        <title>Genomic inference of the metabolism of cosmopolitan subsurface Archaea, Hadesarchaea.</title>
        <authorList>
            <person name="Baker B.J."/>
            <person name="Saw J.H."/>
            <person name="Lind A.E."/>
            <person name="Lazar C.S."/>
            <person name="Hinrichs K.-U."/>
            <person name="Teske A.P."/>
            <person name="Ettema T.J."/>
        </authorList>
    </citation>
    <scope>NUCLEOTIDE SEQUENCE [LARGE SCALE GENOMIC DNA]</scope>
</reference>
<dbReference type="EC" id="6.2.1.1" evidence="2 6"/>
<evidence type="ECO:0000256" key="1">
    <source>
        <dbReference type="ARBA" id="ARBA00006432"/>
    </source>
</evidence>
<name>A0A147JT33_HADYE</name>
<dbReference type="Gene3D" id="3.30.300.30">
    <property type="match status" value="1"/>
</dbReference>
<proteinExistence type="inferred from homology"/>
<accession>A0A147JT33</accession>
<evidence type="ECO:0000256" key="6">
    <source>
        <dbReference type="NCBIfam" id="TIGR02188"/>
    </source>
</evidence>
<gene>
    <name evidence="10" type="ORF">APZ16_03230</name>
</gene>
<dbReference type="EMBL" id="LQMQ01000057">
    <property type="protein sequence ID" value="KUO39667.1"/>
    <property type="molecule type" value="Genomic_DNA"/>
</dbReference>
<dbReference type="AlphaFoldDB" id="A0A147JT33"/>
<keyword evidence="3" id="KW-0436">Ligase</keyword>
<dbReference type="GO" id="GO:0043955">
    <property type="term" value="F:3-hydroxypropionyl-CoA synthetase activity"/>
    <property type="evidence" value="ECO:0007669"/>
    <property type="project" value="UniProtKB-ARBA"/>
</dbReference>
<comment type="caution">
    <text evidence="10">The sequence shown here is derived from an EMBL/GenBank/DDBJ whole genome shotgun (WGS) entry which is preliminary data.</text>
</comment>
<dbReference type="PANTHER" id="PTHR24095:SF14">
    <property type="entry name" value="ACETYL-COENZYME A SYNTHETASE 1"/>
    <property type="match status" value="1"/>
</dbReference>
<dbReference type="GO" id="GO:0019427">
    <property type="term" value="P:acetyl-CoA biosynthetic process from acetate"/>
    <property type="evidence" value="ECO:0007669"/>
    <property type="project" value="UniProtKB-UniRule"/>
</dbReference>
<comment type="similarity">
    <text evidence="1">Belongs to the ATP-dependent AMP-binding enzyme family.</text>
</comment>
<feature type="domain" description="AMP-dependent synthetase/ligase" evidence="7">
    <location>
        <begin position="92"/>
        <end position="466"/>
    </location>
</feature>
<dbReference type="CDD" id="cd05966">
    <property type="entry name" value="ACS"/>
    <property type="match status" value="1"/>
</dbReference>
<dbReference type="Pfam" id="PF13193">
    <property type="entry name" value="AMP-binding_C"/>
    <property type="match status" value="1"/>
</dbReference>
<dbReference type="InterPro" id="IPR011904">
    <property type="entry name" value="Ac_CoA_lig"/>
</dbReference>
<keyword evidence="4" id="KW-0547">Nucleotide-binding</keyword>
<dbReference type="GO" id="GO:0016208">
    <property type="term" value="F:AMP binding"/>
    <property type="evidence" value="ECO:0007669"/>
    <property type="project" value="InterPro"/>
</dbReference>
<feature type="domain" description="AMP-binding enzyme C-terminal" evidence="8">
    <location>
        <begin position="547"/>
        <end position="625"/>
    </location>
</feature>
<evidence type="ECO:0000259" key="9">
    <source>
        <dbReference type="Pfam" id="PF16177"/>
    </source>
</evidence>
<evidence type="ECO:0000259" key="7">
    <source>
        <dbReference type="Pfam" id="PF00501"/>
    </source>
</evidence>
<dbReference type="GO" id="GO:0003987">
    <property type="term" value="F:acetate-CoA ligase activity"/>
    <property type="evidence" value="ECO:0007669"/>
    <property type="project" value="UniProtKB-UniRule"/>
</dbReference>
<dbReference type="Pfam" id="PF00501">
    <property type="entry name" value="AMP-binding"/>
    <property type="match status" value="1"/>
</dbReference>
<evidence type="ECO:0000259" key="8">
    <source>
        <dbReference type="Pfam" id="PF13193"/>
    </source>
</evidence>
<dbReference type="GO" id="GO:0005524">
    <property type="term" value="F:ATP binding"/>
    <property type="evidence" value="ECO:0007669"/>
    <property type="project" value="UniProtKB-KW"/>
</dbReference>
<evidence type="ECO:0000256" key="4">
    <source>
        <dbReference type="ARBA" id="ARBA00022741"/>
    </source>
</evidence>
<dbReference type="InterPro" id="IPR020845">
    <property type="entry name" value="AMP-binding_CS"/>
</dbReference>
<dbReference type="SUPFAM" id="SSF56801">
    <property type="entry name" value="Acetyl-CoA synthetase-like"/>
    <property type="match status" value="1"/>
</dbReference>
<dbReference type="Pfam" id="PF16177">
    <property type="entry name" value="ACAS_N"/>
    <property type="match status" value="1"/>
</dbReference>
<dbReference type="InterPro" id="IPR045851">
    <property type="entry name" value="AMP-bd_C_sf"/>
</dbReference>
<dbReference type="STRING" id="1776334.APZ16_03230"/>
<protein>
    <recommendedName>
        <fullName evidence="2 6">Acetate--CoA ligase</fullName>
        <ecNumber evidence="2 6">6.2.1.1</ecNumber>
    </recommendedName>
</protein>
<evidence type="ECO:0000256" key="2">
    <source>
        <dbReference type="ARBA" id="ARBA00013275"/>
    </source>
</evidence>
<dbReference type="PANTHER" id="PTHR24095">
    <property type="entry name" value="ACETYL-COENZYME A SYNTHETASE"/>
    <property type="match status" value="1"/>
</dbReference>
<dbReference type="GO" id="GO:0043427">
    <property type="term" value="P:carbon fixation by 3-hydroxypropionate cycle"/>
    <property type="evidence" value="ECO:0007669"/>
    <property type="project" value="UniProtKB-ARBA"/>
</dbReference>
<keyword evidence="5" id="KW-0067">ATP-binding</keyword>
<organism evidence="10 11">
    <name type="scientific">Hadarchaeum yellowstonense</name>
    <dbReference type="NCBI Taxonomy" id="1776334"/>
    <lineage>
        <taxon>Archaea</taxon>
        <taxon>Methanobacteriati</taxon>
        <taxon>Candidatus Hadarchaeota</taxon>
        <taxon>Candidatus Hadarchaeia</taxon>
        <taxon>Candidatus Hadarchaeales</taxon>
        <taxon>Candidatus Hadarchaeaceae</taxon>
        <taxon>Candidatus Hadarchaeum</taxon>
    </lineage>
</organism>
<evidence type="ECO:0000313" key="10">
    <source>
        <dbReference type="EMBL" id="KUO39667.1"/>
    </source>
</evidence>
<evidence type="ECO:0000313" key="11">
    <source>
        <dbReference type="Proteomes" id="UP000074294"/>
    </source>
</evidence>
<dbReference type="PROSITE" id="PS00455">
    <property type="entry name" value="AMP_BINDING"/>
    <property type="match status" value="1"/>
</dbReference>
<dbReference type="InterPro" id="IPR025110">
    <property type="entry name" value="AMP-bd_C"/>
</dbReference>
<dbReference type="NCBIfam" id="NF001208">
    <property type="entry name" value="PRK00174.1"/>
    <property type="match status" value="1"/>
</dbReference>
<sequence>MKGIKWVVEDPVEKEVWWPSEELKRRAWVNDPSIYEEADKDPVAFWEARAREGLEWFKTWDKAYEENLPYFKWFIGGKINASYNAVDRHVKAGKGNKPAIIWVPEPPEEPDRVITYQQLKDEVSRFANVLKKLGVKKGDRVSIYLPLIPEVHIAIMACNRIGAVHSVVFSAFTGDALRVRLEDAESKVLITADGYYRRGKVVNLKENADEGIKGTSVEKIVVVKRAGNEVNMVKGRDFWWHELMREVEPECEPEHMDSESMLFLLYTSGTTGRPKGVIHTTGGYLTQAYWTTRWVFDLHDDDIYWCTSDIGWITGHTYMCYGPLLNGATLIIYEGSPDYPAIDRWWEIIEKYKVTIFYTAPTAIRMFVRAGEEWPRKHDLSSLRLLGTVGEPIDREAWMWYFNNIGGGRCPITDTWWQTETGGTLMMSLPGIGPFIPTVSGRPFPGTRNAIVDEEGNPSPQGGYLVLVPPMPPGMLRGLYKADEKYRETYWSRYANKYYFTGDGARDVINEHAPHIKERGKIKHFIRVTGRVDDVMKVAGHRLSTAELEDALNRHPAVTESAVVPQPDPMKGEVPVAYVVLKSGYRGSEELSKELVEHISKMVGPIAKPKQIFFVDELPKTRSGKIMRRILKALITRDKIGDTTTLVNPEVVESLKKIVGYPD</sequence>
<dbReference type="InterPro" id="IPR032387">
    <property type="entry name" value="ACAS_N"/>
</dbReference>
<feature type="domain" description="Acetyl-coenzyme A synthetase N-terminal" evidence="9">
    <location>
        <begin position="34"/>
        <end position="85"/>
    </location>
</feature>